<evidence type="ECO:0000259" key="4">
    <source>
        <dbReference type="Pfam" id="PF01648"/>
    </source>
</evidence>
<dbReference type="InterPro" id="IPR004568">
    <property type="entry name" value="Ppantetheine-prot_Trfase_dom"/>
</dbReference>
<feature type="domain" description="4'-phosphopantetheinyl transferase" evidence="4">
    <location>
        <begin position="27"/>
        <end position="111"/>
    </location>
</feature>
<accession>A0A563W200</accession>
<protein>
    <submittedName>
        <fullName evidence="5">(Acyl-carrier-protein) synthase</fullName>
    </submittedName>
</protein>
<dbReference type="RefSeq" id="WP_144875922.1">
    <property type="nucleotide sequence ID" value="NZ_LR214361.1"/>
</dbReference>
<keyword evidence="2" id="KW-0479">Metal-binding</keyword>
<evidence type="ECO:0000256" key="2">
    <source>
        <dbReference type="ARBA" id="ARBA00022723"/>
    </source>
</evidence>
<organism evidence="5 6">
    <name type="scientific">Hyella patelloides LEGE 07179</name>
    <dbReference type="NCBI Taxonomy" id="945734"/>
    <lineage>
        <taxon>Bacteria</taxon>
        <taxon>Bacillati</taxon>
        <taxon>Cyanobacteriota</taxon>
        <taxon>Cyanophyceae</taxon>
        <taxon>Pleurocapsales</taxon>
        <taxon>Hyellaceae</taxon>
        <taxon>Hyella</taxon>
    </lineage>
</organism>
<reference evidence="5 6" key="1">
    <citation type="submission" date="2019-01" db="EMBL/GenBank/DDBJ databases">
        <authorList>
            <person name="Brito A."/>
        </authorList>
    </citation>
    <scope>NUCLEOTIDE SEQUENCE [LARGE SCALE GENOMIC DNA]</scope>
    <source>
        <strain evidence="5">1</strain>
    </source>
</reference>
<evidence type="ECO:0000313" key="6">
    <source>
        <dbReference type="Proteomes" id="UP000320055"/>
    </source>
</evidence>
<dbReference type="NCBIfam" id="TIGR00556">
    <property type="entry name" value="pantethn_trn"/>
    <property type="match status" value="1"/>
</dbReference>
<dbReference type="Pfam" id="PF01648">
    <property type="entry name" value="ACPS"/>
    <property type="match status" value="1"/>
</dbReference>
<dbReference type="GO" id="GO:0006633">
    <property type="term" value="P:fatty acid biosynthetic process"/>
    <property type="evidence" value="ECO:0007669"/>
    <property type="project" value="InterPro"/>
</dbReference>
<gene>
    <name evidence="5" type="ORF">H1P_6270025</name>
</gene>
<dbReference type="GO" id="GO:0000287">
    <property type="term" value="F:magnesium ion binding"/>
    <property type="evidence" value="ECO:0007669"/>
    <property type="project" value="InterPro"/>
</dbReference>
<evidence type="ECO:0000256" key="3">
    <source>
        <dbReference type="ARBA" id="ARBA00022842"/>
    </source>
</evidence>
<dbReference type="Proteomes" id="UP000320055">
    <property type="component" value="Unassembled WGS sequence"/>
</dbReference>
<dbReference type="GO" id="GO:0008897">
    <property type="term" value="F:holo-[acyl-carrier-protein] synthase activity"/>
    <property type="evidence" value="ECO:0007669"/>
    <property type="project" value="InterPro"/>
</dbReference>
<keyword evidence="6" id="KW-1185">Reference proteome</keyword>
<name>A0A563W200_9CYAN</name>
<evidence type="ECO:0000256" key="1">
    <source>
        <dbReference type="ARBA" id="ARBA00022679"/>
    </source>
</evidence>
<keyword evidence="3" id="KW-0460">Magnesium</keyword>
<keyword evidence="1" id="KW-0808">Transferase</keyword>
<dbReference type="InterPro" id="IPR037143">
    <property type="entry name" value="4-PPantetheinyl_Trfase_dom_sf"/>
</dbReference>
<proteinExistence type="predicted"/>
<dbReference type="OrthoDB" id="517356at2"/>
<dbReference type="EMBL" id="CAACVJ010000587">
    <property type="protein sequence ID" value="VEP17563.1"/>
    <property type="molecule type" value="Genomic_DNA"/>
</dbReference>
<dbReference type="SUPFAM" id="SSF56214">
    <property type="entry name" value="4'-phosphopantetheinyl transferase"/>
    <property type="match status" value="1"/>
</dbReference>
<dbReference type="AlphaFoldDB" id="A0A563W200"/>
<evidence type="ECO:0000313" key="5">
    <source>
        <dbReference type="EMBL" id="VEP17563.1"/>
    </source>
</evidence>
<dbReference type="InterPro" id="IPR008278">
    <property type="entry name" value="4-PPantetheinyl_Trfase_dom"/>
</dbReference>
<sequence length="148" mass="16656">MFFNRVSYIYKNRGNRCNVTIETEAKGLGVDLVSVTRIAKLIAGHDLETLQLVFTNKEIDYCHGATDSIYSYALCFGIKEAVAKALATGLVGIDWNEIEVDLTGTGKWVCLQGKAKIQAKKLNIQQWHVDWWRLDNHLLVNVIATSKK</sequence>
<dbReference type="Gene3D" id="3.90.470.20">
    <property type="entry name" value="4'-phosphopantetheinyl transferase domain"/>
    <property type="match status" value="1"/>
</dbReference>